<dbReference type="EMBL" id="CP018632">
    <property type="protein sequence ID" value="ASJ72400.1"/>
    <property type="molecule type" value="Genomic_DNA"/>
</dbReference>
<evidence type="ECO:0000259" key="2">
    <source>
        <dbReference type="Pfam" id="PF14341"/>
    </source>
</evidence>
<evidence type="ECO:0000256" key="1">
    <source>
        <dbReference type="SAM" id="Phobius"/>
    </source>
</evidence>
<dbReference type="AlphaFoldDB" id="A0A2Z2NUF9"/>
<keyword evidence="1" id="KW-0472">Membrane</keyword>
<feature type="domain" description="Type 4 fimbrial biogenesis protein PilX N-terminal" evidence="2">
    <location>
        <begin position="9"/>
        <end position="57"/>
    </location>
</feature>
<name>A0A2Z2NUF9_9GAMM</name>
<gene>
    <name evidence="3" type="ORF">IMCC3135_11550</name>
</gene>
<dbReference type="RefSeq" id="WP_088917712.1">
    <property type="nucleotide sequence ID" value="NZ_CP018632.1"/>
</dbReference>
<accession>A0A2Z2NUF9</accession>
<organism evidence="3 4">
    <name type="scientific">Granulosicoccus antarcticus IMCC3135</name>
    <dbReference type="NCBI Taxonomy" id="1192854"/>
    <lineage>
        <taxon>Bacteria</taxon>
        <taxon>Pseudomonadati</taxon>
        <taxon>Pseudomonadota</taxon>
        <taxon>Gammaproteobacteria</taxon>
        <taxon>Chromatiales</taxon>
        <taxon>Granulosicoccaceae</taxon>
        <taxon>Granulosicoccus</taxon>
    </lineage>
</organism>
<keyword evidence="1" id="KW-1133">Transmembrane helix</keyword>
<dbReference type="Proteomes" id="UP000250079">
    <property type="component" value="Chromosome"/>
</dbReference>
<protein>
    <recommendedName>
        <fullName evidence="2">Type 4 fimbrial biogenesis protein PilX N-terminal domain-containing protein</fullName>
    </recommendedName>
</protein>
<proteinExistence type="predicted"/>
<evidence type="ECO:0000313" key="4">
    <source>
        <dbReference type="Proteomes" id="UP000250079"/>
    </source>
</evidence>
<reference evidence="3 4" key="1">
    <citation type="submission" date="2016-12" db="EMBL/GenBank/DDBJ databases">
        <authorList>
            <person name="Song W.-J."/>
            <person name="Kurnit D.M."/>
        </authorList>
    </citation>
    <scope>NUCLEOTIDE SEQUENCE [LARGE SCALE GENOMIC DNA]</scope>
    <source>
        <strain evidence="3 4">IMCC3135</strain>
    </source>
</reference>
<feature type="transmembrane region" description="Helical" evidence="1">
    <location>
        <begin position="12"/>
        <end position="31"/>
    </location>
</feature>
<sequence length="152" mass="15684">MNHPFERQGGAVLMIAMIMLLMLSVLGVSAMREASLEGQLASNAVHKEMTFQAAESASDSVLALEGKLESIICSDIEENLEQNALGQATGQNTGSVLEYAGQAAVLGYSLGSGISARRFVVTGTSTLPDVNTSTSIAQGMLLIGAADSTGDC</sequence>
<dbReference type="Pfam" id="PF14341">
    <property type="entry name" value="PilX_N"/>
    <property type="match status" value="1"/>
</dbReference>
<keyword evidence="4" id="KW-1185">Reference proteome</keyword>
<evidence type="ECO:0000313" key="3">
    <source>
        <dbReference type="EMBL" id="ASJ72400.1"/>
    </source>
</evidence>
<dbReference type="InterPro" id="IPR025746">
    <property type="entry name" value="PilX_N_dom"/>
</dbReference>
<keyword evidence="1" id="KW-0812">Transmembrane</keyword>
<dbReference type="KEGG" id="gai:IMCC3135_11550"/>